<protein>
    <submittedName>
        <fullName evidence="1">Uncharacterized protein</fullName>
    </submittedName>
</protein>
<keyword evidence="2" id="KW-1185">Reference proteome</keyword>
<sequence length="67" mass="7769">MQDGKLRGRIAVCRNFYTLDDPIPAGIMIRNSIRNSRSCKTENCAWRIAICRNFYTRDDPIPIHSNL</sequence>
<proteinExistence type="predicted"/>
<dbReference type="Proteomes" id="UP000094669">
    <property type="component" value="Unassembled WGS sequence"/>
</dbReference>
<comment type="caution">
    <text evidence="1">The sequence shown here is derived from an EMBL/GenBank/DDBJ whole genome shotgun (WGS) entry which is preliminary data.</text>
</comment>
<name>A0ABX4YN99_9LEPT</name>
<accession>A0ABX4YN99</accession>
<evidence type="ECO:0000313" key="1">
    <source>
        <dbReference type="EMBL" id="PNV76620.1"/>
    </source>
</evidence>
<reference evidence="1" key="1">
    <citation type="submission" date="2018-01" db="EMBL/GenBank/DDBJ databases">
        <title>Genomic characterization of Leptospira inadai serogroup Lyme isolated from captured rat in Brazil and comparative analysis with human reference strain.</title>
        <authorList>
            <person name="Moreno L.Z."/>
            <person name="Loureiro A.P."/>
            <person name="Miraglia F."/>
            <person name="Kremer F.S."/>
            <person name="Eslabao M.R."/>
            <person name="Dellagostin O.A."/>
            <person name="Lilenbaum W."/>
            <person name="Moreno A.M."/>
        </authorList>
    </citation>
    <scope>NUCLEOTIDE SEQUENCE [LARGE SCALE GENOMIC DNA]</scope>
    <source>
        <strain evidence="1">M34/99</strain>
    </source>
</reference>
<organism evidence="1 2">
    <name type="scientific">Leptospira inadai serovar Lyme</name>
    <dbReference type="NCBI Taxonomy" id="293084"/>
    <lineage>
        <taxon>Bacteria</taxon>
        <taxon>Pseudomonadati</taxon>
        <taxon>Spirochaetota</taxon>
        <taxon>Spirochaetia</taxon>
        <taxon>Leptospirales</taxon>
        <taxon>Leptospiraceae</taxon>
        <taxon>Leptospira</taxon>
    </lineage>
</organism>
<dbReference type="EMBL" id="MCRM02000002">
    <property type="protein sequence ID" value="PNV76620.1"/>
    <property type="molecule type" value="Genomic_DNA"/>
</dbReference>
<gene>
    <name evidence="1" type="ORF">BES34_003295</name>
</gene>
<evidence type="ECO:0000313" key="2">
    <source>
        <dbReference type="Proteomes" id="UP000094669"/>
    </source>
</evidence>